<organism evidence="1 2">
    <name type="scientific">Bacillus cereus (strain B4264)</name>
    <dbReference type="NCBI Taxonomy" id="405532"/>
    <lineage>
        <taxon>Bacteria</taxon>
        <taxon>Bacillati</taxon>
        <taxon>Bacillota</taxon>
        <taxon>Bacilli</taxon>
        <taxon>Bacillales</taxon>
        <taxon>Bacillaceae</taxon>
        <taxon>Bacillus</taxon>
        <taxon>Bacillus cereus group</taxon>
    </lineage>
</organism>
<proteinExistence type="predicted"/>
<reference evidence="1 2" key="1">
    <citation type="submission" date="2008-10" db="EMBL/GenBank/DDBJ databases">
        <title>Genome sequence of Bacillus cereus B4264.</title>
        <authorList>
            <person name="Dodson R.J."/>
            <person name="Durkin A.S."/>
            <person name="Rosovitz M.J."/>
            <person name="Rasko D.A."/>
            <person name="Hoffmaster A."/>
            <person name="Ravel J."/>
            <person name="Sutton G."/>
        </authorList>
    </citation>
    <scope>NUCLEOTIDE SEQUENCE [LARGE SCALE GENOMIC DNA]</scope>
    <source>
        <strain evidence="1 2">B4264</strain>
    </source>
</reference>
<dbReference type="HOGENOM" id="CLU_902103_0_0_9"/>
<accession>B7H9T9</accession>
<evidence type="ECO:0000313" key="2">
    <source>
        <dbReference type="Proteomes" id="UP000007096"/>
    </source>
</evidence>
<sequence>MAQNKLRRLENNVEVIGTLKSKDLEVRRSEAGANYITGKLVVQSNINNLINEQVIEVFVMASSKLYSGVETVMNEYKTIEADGMANADRIKVRGILKLNEFKNNQGITVQYNQVRGMMFNRLDKTSDIQDKSDASIETVVEGFEAIVKDGRSTGEYLVKGFTVGWNDEVIEFKDVIVGQEVAQDFMNLYPQNSTGRLVFQLRSYVEEEKQVSSPGFGTTLDIKETFETTKKYTRSIRVIGGDVPFFGTKEYTPNDIYLAKQLRAQKLSDMKAREERSIIKAGTGFGQGLINNQTSVVMSSSNEIPDFFN</sequence>
<name>B7H9T9_BACC4</name>
<dbReference type="Proteomes" id="UP000007096">
    <property type="component" value="Chromosome"/>
</dbReference>
<dbReference type="KEGG" id="bcb:BCB4264_A0566"/>
<evidence type="ECO:0000313" key="1">
    <source>
        <dbReference type="EMBL" id="ACK58916.1"/>
    </source>
</evidence>
<dbReference type="AlphaFoldDB" id="B7H9T9"/>
<dbReference type="RefSeq" id="WP_000068282.1">
    <property type="nucleotide sequence ID" value="NC_011725.1"/>
</dbReference>
<protein>
    <submittedName>
        <fullName evidence="1">Uncharacterized protein</fullName>
    </submittedName>
</protein>
<gene>
    <name evidence="1" type="ordered locus">BCB4264_A0566</name>
</gene>
<dbReference type="EMBL" id="CP001176">
    <property type="protein sequence ID" value="ACK58916.1"/>
    <property type="molecule type" value="Genomic_DNA"/>
</dbReference>